<dbReference type="SUPFAM" id="SSF54211">
    <property type="entry name" value="Ribosomal protein S5 domain 2-like"/>
    <property type="match status" value="1"/>
</dbReference>
<keyword evidence="3 7" id="KW-0540">Nuclease</keyword>
<dbReference type="SUPFAM" id="SSF52980">
    <property type="entry name" value="Restriction endonuclease-like"/>
    <property type="match status" value="1"/>
</dbReference>
<evidence type="ECO:0000256" key="9">
    <source>
        <dbReference type="SAM" id="MobiDB-lite"/>
    </source>
</evidence>
<keyword evidence="2 7" id="KW-0819">tRNA processing</keyword>
<dbReference type="Gene3D" id="3.30.230.10">
    <property type="match status" value="1"/>
</dbReference>
<comment type="caution">
    <text evidence="12">The sequence shown here is derived from an EMBL/GenBank/DDBJ whole genome shotgun (WGS) entry which is preliminary data.</text>
</comment>
<gene>
    <name evidence="7" type="primary">rnpA</name>
    <name evidence="11" type="ORF">SAMN04487891_101477</name>
    <name evidence="12" type="ORF">SAMN05216293_0484</name>
</gene>
<name>A0A1M6Q844_9FLAO</name>
<protein>
    <recommendedName>
        <fullName evidence="7 8">Ribonuclease P protein component</fullName>
        <shortName evidence="7">RNase P protein</shortName>
        <shortName evidence="7">RNaseP protein</shortName>
        <ecNumber evidence="7 8">3.1.26.5</ecNumber>
    </recommendedName>
    <alternativeName>
        <fullName evidence="7">Protein C5</fullName>
    </alternativeName>
</protein>
<evidence type="ECO:0000256" key="4">
    <source>
        <dbReference type="ARBA" id="ARBA00022759"/>
    </source>
</evidence>
<dbReference type="PROSITE" id="PS00648">
    <property type="entry name" value="RIBONUCLEASE_P"/>
    <property type="match status" value="1"/>
</dbReference>
<dbReference type="Proteomes" id="UP000184031">
    <property type="component" value="Unassembled WGS sequence"/>
</dbReference>
<dbReference type="InterPro" id="IPR047216">
    <property type="entry name" value="Endonuclease_DUF559_bact"/>
</dbReference>
<evidence type="ECO:0000256" key="5">
    <source>
        <dbReference type="ARBA" id="ARBA00022801"/>
    </source>
</evidence>
<feature type="region of interest" description="Disordered" evidence="9">
    <location>
        <begin position="120"/>
        <end position="139"/>
    </location>
</feature>
<comment type="catalytic activity">
    <reaction evidence="7">
        <text>Endonucleolytic cleavage of RNA, removing 5'-extranucleotides from tRNA precursor.</text>
        <dbReference type="EC" id="3.1.26.5"/>
    </reaction>
</comment>
<dbReference type="PANTHER" id="PTHR38590:SF1">
    <property type="entry name" value="BLL0828 PROTEIN"/>
    <property type="match status" value="1"/>
</dbReference>
<evidence type="ECO:0000256" key="3">
    <source>
        <dbReference type="ARBA" id="ARBA00022722"/>
    </source>
</evidence>
<keyword evidence="5 7" id="KW-0378">Hydrolase</keyword>
<dbReference type="Gene3D" id="3.40.960.10">
    <property type="entry name" value="VSR Endonuclease"/>
    <property type="match status" value="1"/>
</dbReference>
<reference evidence="12 13" key="1">
    <citation type="submission" date="2016-11" db="EMBL/GenBank/DDBJ databases">
        <authorList>
            <person name="Varghese N."/>
            <person name="Submissions S."/>
        </authorList>
    </citation>
    <scope>NUCLEOTIDE SEQUENCE [LARGE SCALE GENOMIC DNA]</scope>
    <source>
        <strain evidence="12 13">CGMCC 1.12174</strain>
        <strain evidence="11 14">DSM 26351</strain>
    </source>
</reference>
<dbReference type="EC" id="3.1.26.5" evidence="7 8"/>
<comment type="similarity">
    <text evidence="7">Belongs to the RnpA family.</text>
</comment>
<dbReference type="InterPro" id="IPR020568">
    <property type="entry name" value="Ribosomal_Su5_D2-typ_SF"/>
</dbReference>
<dbReference type="STRING" id="1055723.SAMN05216293_0484"/>
<dbReference type="InterPro" id="IPR020539">
    <property type="entry name" value="RNase_P_CS"/>
</dbReference>
<feature type="domain" description="DUF559" evidence="10">
    <location>
        <begin position="11"/>
        <end position="114"/>
    </location>
</feature>
<keyword evidence="4 7" id="KW-0255">Endonuclease</keyword>
<dbReference type="InterPro" id="IPR014721">
    <property type="entry name" value="Ribsml_uS5_D2-typ_fold_subgr"/>
</dbReference>
<proteinExistence type="inferred from homology"/>
<evidence type="ECO:0000256" key="1">
    <source>
        <dbReference type="ARBA" id="ARBA00002663"/>
    </source>
</evidence>
<dbReference type="PANTHER" id="PTHR38590">
    <property type="entry name" value="BLL0828 PROTEIN"/>
    <property type="match status" value="1"/>
</dbReference>
<dbReference type="Pfam" id="PF04480">
    <property type="entry name" value="DUF559"/>
    <property type="match status" value="1"/>
</dbReference>
<dbReference type="OrthoDB" id="1524972at2"/>
<organism evidence="12 13">
    <name type="scientific">Flagellimonas taeanensis</name>
    <dbReference type="NCBI Taxonomy" id="1005926"/>
    <lineage>
        <taxon>Bacteria</taxon>
        <taxon>Pseudomonadati</taxon>
        <taxon>Bacteroidota</taxon>
        <taxon>Flavobacteriia</taxon>
        <taxon>Flavobacteriales</taxon>
        <taxon>Flavobacteriaceae</taxon>
        <taxon>Flagellimonas</taxon>
    </lineage>
</organism>
<dbReference type="NCBIfam" id="TIGR00188">
    <property type="entry name" value="rnpA"/>
    <property type="match status" value="1"/>
</dbReference>
<keyword evidence="6 7" id="KW-0694">RNA-binding</keyword>
<dbReference type="EMBL" id="FRAT01000001">
    <property type="protein sequence ID" value="SHK16320.1"/>
    <property type="molecule type" value="Genomic_DNA"/>
</dbReference>
<comment type="subunit">
    <text evidence="7">Consists of a catalytic RNA component (M1 or rnpB) and a protein subunit.</text>
</comment>
<evidence type="ECO:0000313" key="11">
    <source>
        <dbReference type="EMBL" id="SFB69479.1"/>
    </source>
</evidence>
<dbReference type="HAMAP" id="MF_00227">
    <property type="entry name" value="RNase_P"/>
    <property type="match status" value="1"/>
</dbReference>
<evidence type="ECO:0000256" key="6">
    <source>
        <dbReference type="ARBA" id="ARBA00022884"/>
    </source>
</evidence>
<dbReference type="InterPro" id="IPR000100">
    <property type="entry name" value="RNase_P"/>
</dbReference>
<dbReference type="Proteomes" id="UP000198940">
    <property type="component" value="Unassembled WGS sequence"/>
</dbReference>
<dbReference type="GO" id="GO:0000049">
    <property type="term" value="F:tRNA binding"/>
    <property type="evidence" value="ECO:0007669"/>
    <property type="project" value="UniProtKB-UniRule"/>
</dbReference>
<keyword evidence="14" id="KW-1185">Reference proteome</keyword>
<evidence type="ECO:0000259" key="10">
    <source>
        <dbReference type="Pfam" id="PF04480"/>
    </source>
</evidence>
<dbReference type="CDD" id="cd01038">
    <property type="entry name" value="Endonuclease_DUF559"/>
    <property type="match status" value="1"/>
</dbReference>
<dbReference type="EMBL" id="FOKU01000001">
    <property type="protein sequence ID" value="SFB69479.1"/>
    <property type="molecule type" value="Genomic_DNA"/>
</dbReference>
<dbReference type="RefSeq" id="WP_072876438.1">
    <property type="nucleotide sequence ID" value="NZ_FOKU01000001.1"/>
</dbReference>
<accession>A0A1M6Q844</accession>
<evidence type="ECO:0000256" key="2">
    <source>
        <dbReference type="ARBA" id="ARBA00022694"/>
    </source>
</evidence>
<dbReference type="InterPro" id="IPR011335">
    <property type="entry name" value="Restrct_endonuc-II-like"/>
</dbReference>
<dbReference type="InterPro" id="IPR007569">
    <property type="entry name" value="DUF559"/>
</dbReference>
<evidence type="ECO:0000313" key="12">
    <source>
        <dbReference type="EMBL" id="SHK16320.1"/>
    </source>
</evidence>
<comment type="function">
    <text evidence="1 7">RNaseP catalyzes the removal of the 5'-leader sequence from pre-tRNA to produce the mature 5'-terminus. It can also cleave other RNA substrates such as 4.5S RNA. The protein component plays an auxiliary but essential role in vivo by binding to the 5'-leader sequence and broadening the substrate specificity of the ribozyme.</text>
</comment>
<evidence type="ECO:0000256" key="7">
    <source>
        <dbReference type="HAMAP-Rule" id="MF_00227"/>
    </source>
</evidence>
<evidence type="ECO:0000256" key="8">
    <source>
        <dbReference type="NCBIfam" id="TIGR00188"/>
    </source>
</evidence>
<sequence length="268" mass="31250">MKNKIIPYNPKLKELARQLRKNSTPSEVLLWQKIKQRALGVQFHRQVPLLEYIVAFFCHELQLAIEIDGASHEFKYDKDAQRERHLEKVGVHLIRLQDSEVKNNMFSVLLTLQQIVSEMQNENPDGGNGKTPLRSPQGDTQRLTFAKKERLKSKKLFETLFTEGKSLREPPLKLIYAKTSAEQDVTVKVAVVAPKKKFKRAVDRNRIKRLLREAYRLNKPLIFNNIEGNFAFIFLYLGHKMPDYNDVEKAMKQLLLAFLKKESHEKNP</sequence>
<evidence type="ECO:0000313" key="14">
    <source>
        <dbReference type="Proteomes" id="UP000198940"/>
    </source>
</evidence>
<dbReference type="Pfam" id="PF00825">
    <property type="entry name" value="Ribonuclease_P"/>
    <property type="match status" value="1"/>
</dbReference>
<evidence type="ECO:0000313" key="13">
    <source>
        <dbReference type="Proteomes" id="UP000184031"/>
    </source>
</evidence>
<dbReference type="AlphaFoldDB" id="A0A1M6Q844"/>
<dbReference type="GO" id="GO:0004526">
    <property type="term" value="F:ribonuclease P activity"/>
    <property type="evidence" value="ECO:0007669"/>
    <property type="project" value="UniProtKB-UniRule"/>
</dbReference>
<dbReference type="GO" id="GO:0001682">
    <property type="term" value="P:tRNA 5'-leader removal"/>
    <property type="evidence" value="ECO:0007669"/>
    <property type="project" value="UniProtKB-UniRule"/>
</dbReference>